<dbReference type="RefSeq" id="WP_105000178.1">
    <property type="nucleotide sequence ID" value="NZ_MQVX01000001.1"/>
</dbReference>
<evidence type="ECO:0000256" key="4">
    <source>
        <dbReference type="ARBA" id="ARBA00022679"/>
    </source>
</evidence>
<reference evidence="8" key="1">
    <citation type="submission" date="2016-11" db="EMBL/GenBank/DDBJ databases">
        <title>Trade-off between light-utilization and light-protection in marine flavobacteria.</title>
        <authorList>
            <person name="Kumagai Y."/>
            <person name="Yoshizawa S."/>
            <person name="Kogure K."/>
        </authorList>
    </citation>
    <scope>NUCLEOTIDE SEQUENCE [LARGE SCALE GENOMIC DNA]</scope>
    <source>
        <strain evidence="8">SG-18</strain>
    </source>
</reference>
<evidence type="ECO:0000313" key="8">
    <source>
        <dbReference type="Proteomes" id="UP000239366"/>
    </source>
</evidence>
<dbReference type="InterPro" id="IPR029063">
    <property type="entry name" value="SAM-dependent_MTases_sf"/>
</dbReference>
<dbReference type="Pfam" id="PF06325">
    <property type="entry name" value="PrmA"/>
    <property type="match status" value="1"/>
</dbReference>
<dbReference type="GO" id="GO:0032259">
    <property type="term" value="P:methylation"/>
    <property type="evidence" value="ECO:0007669"/>
    <property type="project" value="UniProtKB-KW"/>
</dbReference>
<dbReference type="PANTHER" id="PTHR43648">
    <property type="entry name" value="ELECTRON TRANSFER FLAVOPROTEIN BETA SUBUNIT LYSINE METHYLTRANSFERASE"/>
    <property type="match status" value="1"/>
</dbReference>
<dbReference type="InterPro" id="IPR004498">
    <property type="entry name" value="Ribosomal_PrmA_MeTrfase"/>
</dbReference>
<feature type="binding site" evidence="6">
    <location>
        <position position="152"/>
    </location>
    <ligand>
        <name>S-adenosyl-L-methionine</name>
        <dbReference type="ChEBI" id="CHEBI:59789"/>
    </ligand>
</feature>
<organism evidence="7 8">
    <name type="scientific">Aureicoccus marinus</name>
    <dbReference type="NCBI Taxonomy" id="754435"/>
    <lineage>
        <taxon>Bacteria</taxon>
        <taxon>Pseudomonadati</taxon>
        <taxon>Bacteroidota</taxon>
        <taxon>Flavobacteriia</taxon>
        <taxon>Flavobacteriales</taxon>
        <taxon>Flavobacteriaceae</taxon>
        <taxon>Aureicoccus</taxon>
    </lineage>
</organism>
<feature type="binding site" evidence="6">
    <location>
        <position position="174"/>
    </location>
    <ligand>
        <name>S-adenosyl-L-methionine</name>
        <dbReference type="ChEBI" id="CHEBI:59789"/>
    </ligand>
</feature>
<dbReference type="InterPro" id="IPR050078">
    <property type="entry name" value="Ribosomal_L11_MeTrfase_PrmA"/>
</dbReference>
<dbReference type="GO" id="GO:0005840">
    <property type="term" value="C:ribosome"/>
    <property type="evidence" value="ECO:0007669"/>
    <property type="project" value="UniProtKB-KW"/>
</dbReference>
<dbReference type="AlphaFoldDB" id="A0A2S7T518"/>
<keyword evidence="3 6" id="KW-0489">Methyltransferase</keyword>
<dbReference type="EC" id="2.1.1.-" evidence="6"/>
<keyword evidence="8" id="KW-1185">Reference proteome</keyword>
<comment type="caution">
    <text evidence="7">The sequence shown here is derived from an EMBL/GenBank/DDBJ whole genome shotgun (WGS) entry which is preliminary data.</text>
</comment>
<evidence type="ECO:0000256" key="1">
    <source>
        <dbReference type="ARBA" id="ARBA00009741"/>
    </source>
</evidence>
<gene>
    <name evidence="6" type="primary">prmA</name>
    <name evidence="7" type="ORF">BST99_01180</name>
</gene>
<evidence type="ECO:0000256" key="3">
    <source>
        <dbReference type="ARBA" id="ARBA00022603"/>
    </source>
</evidence>
<comment type="subcellular location">
    <subcellularLocation>
        <location evidence="6">Cytoplasm</location>
    </subcellularLocation>
</comment>
<comment type="catalytic activity">
    <reaction evidence="6">
        <text>L-lysyl-[protein] + 3 S-adenosyl-L-methionine = N(6),N(6),N(6)-trimethyl-L-lysyl-[protein] + 3 S-adenosyl-L-homocysteine + 3 H(+)</text>
        <dbReference type="Rhea" id="RHEA:54192"/>
        <dbReference type="Rhea" id="RHEA-COMP:9752"/>
        <dbReference type="Rhea" id="RHEA-COMP:13826"/>
        <dbReference type="ChEBI" id="CHEBI:15378"/>
        <dbReference type="ChEBI" id="CHEBI:29969"/>
        <dbReference type="ChEBI" id="CHEBI:57856"/>
        <dbReference type="ChEBI" id="CHEBI:59789"/>
        <dbReference type="ChEBI" id="CHEBI:61961"/>
    </reaction>
</comment>
<dbReference type="Gene3D" id="3.40.50.150">
    <property type="entry name" value="Vaccinia Virus protein VP39"/>
    <property type="match status" value="1"/>
</dbReference>
<dbReference type="EMBL" id="MQVX01000001">
    <property type="protein sequence ID" value="PQJ14546.1"/>
    <property type="molecule type" value="Genomic_DNA"/>
</dbReference>
<dbReference type="SUPFAM" id="SSF53335">
    <property type="entry name" value="S-adenosyl-L-methionine-dependent methyltransferases"/>
    <property type="match status" value="1"/>
</dbReference>
<feature type="binding site" evidence="6">
    <location>
        <position position="218"/>
    </location>
    <ligand>
        <name>S-adenosyl-L-methionine</name>
        <dbReference type="ChEBI" id="CHEBI:59789"/>
    </ligand>
</feature>
<evidence type="ECO:0000256" key="5">
    <source>
        <dbReference type="ARBA" id="ARBA00022691"/>
    </source>
</evidence>
<keyword evidence="4 6" id="KW-0808">Transferase</keyword>
<sequence>MTTSQPYWVFHFDLEPLDGFRDILLAELVEVGFDSFEETPAGLSAYVQPKELPENWWSELRIRQMEGVSLSYRKEELPDINWNAEWEKQFDPIEVGDRCRVRADFHPYKEVEYDLIISPKMSFGTGHHQTTYMMLEFLLEAELEGSSVLDMGCGTGVLAIMAEKRGAVQLQAVDIDAWSEENSRENTEKNGCENIEVHQGDGQILHRWPAQFNWVLANINRNILLQDIPLYVDTLQEGGALLLSGFYTEDLPLISEKCEAAGGRLEKKRVRDNWVAAKYVF</sequence>
<keyword evidence="7" id="KW-0689">Ribosomal protein</keyword>
<dbReference type="GO" id="GO:0008276">
    <property type="term" value="F:protein methyltransferase activity"/>
    <property type="evidence" value="ECO:0007669"/>
    <property type="project" value="UniProtKB-UniRule"/>
</dbReference>
<dbReference type="HAMAP" id="MF_00735">
    <property type="entry name" value="Methyltr_PrmA"/>
    <property type="match status" value="1"/>
</dbReference>
<keyword evidence="7" id="KW-0687">Ribonucleoprotein</keyword>
<dbReference type="NCBIfam" id="NF001785">
    <property type="entry name" value="PRK00517.2-2"/>
    <property type="match status" value="1"/>
</dbReference>
<evidence type="ECO:0000313" key="7">
    <source>
        <dbReference type="EMBL" id="PQJ14546.1"/>
    </source>
</evidence>
<comment type="function">
    <text evidence="6">Methylates ribosomal protein L11.</text>
</comment>
<evidence type="ECO:0000256" key="6">
    <source>
        <dbReference type="HAMAP-Rule" id="MF_00735"/>
    </source>
</evidence>
<name>A0A2S7T518_9FLAO</name>
<comment type="similarity">
    <text evidence="1 6">Belongs to the methyltransferase superfamily. PrmA family.</text>
</comment>
<keyword evidence="2 6" id="KW-0963">Cytoplasm</keyword>
<proteinExistence type="inferred from homology"/>
<protein>
    <recommendedName>
        <fullName evidence="6">Ribosomal protein L11 methyltransferase</fullName>
        <shortName evidence="6">L11 Mtase</shortName>
        <ecNumber evidence="6">2.1.1.-</ecNumber>
    </recommendedName>
</protein>
<keyword evidence="5 6" id="KW-0949">S-adenosyl-L-methionine</keyword>
<evidence type="ECO:0000256" key="2">
    <source>
        <dbReference type="ARBA" id="ARBA00022490"/>
    </source>
</evidence>
<dbReference type="CDD" id="cd02440">
    <property type="entry name" value="AdoMet_MTases"/>
    <property type="match status" value="1"/>
</dbReference>
<accession>A0A2S7T518</accession>
<dbReference type="Proteomes" id="UP000239366">
    <property type="component" value="Unassembled WGS sequence"/>
</dbReference>
<dbReference type="PANTHER" id="PTHR43648:SF1">
    <property type="entry name" value="ELECTRON TRANSFER FLAVOPROTEIN BETA SUBUNIT LYSINE METHYLTRANSFERASE"/>
    <property type="match status" value="1"/>
</dbReference>
<dbReference type="OrthoDB" id="9785995at2"/>
<feature type="binding site" evidence="6">
    <location>
        <position position="131"/>
    </location>
    <ligand>
        <name>S-adenosyl-L-methionine</name>
        <dbReference type="ChEBI" id="CHEBI:59789"/>
    </ligand>
</feature>
<dbReference type="GO" id="GO:0005737">
    <property type="term" value="C:cytoplasm"/>
    <property type="evidence" value="ECO:0007669"/>
    <property type="project" value="UniProtKB-SubCell"/>
</dbReference>